<dbReference type="AlphaFoldDB" id="A0A0A9HIM8"/>
<evidence type="ECO:0000313" key="1">
    <source>
        <dbReference type="EMBL" id="JAE34716.1"/>
    </source>
</evidence>
<sequence>MPTSYSLARLGNCTIKSEVKVSNQ</sequence>
<accession>A0A0A9HIM8</accession>
<reference evidence="1" key="1">
    <citation type="submission" date="2014-09" db="EMBL/GenBank/DDBJ databases">
        <authorList>
            <person name="Magalhaes I.L.F."/>
            <person name="Oliveira U."/>
            <person name="Santos F.R."/>
            <person name="Vidigal T.H.D.A."/>
            <person name="Brescovit A.D."/>
            <person name="Santos A.J."/>
        </authorList>
    </citation>
    <scope>NUCLEOTIDE SEQUENCE</scope>
    <source>
        <tissue evidence="1">Shoot tissue taken approximately 20 cm above the soil surface</tissue>
    </source>
</reference>
<organism evidence="1">
    <name type="scientific">Arundo donax</name>
    <name type="common">Giant reed</name>
    <name type="synonym">Donax arundinaceus</name>
    <dbReference type="NCBI Taxonomy" id="35708"/>
    <lineage>
        <taxon>Eukaryota</taxon>
        <taxon>Viridiplantae</taxon>
        <taxon>Streptophyta</taxon>
        <taxon>Embryophyta</taxon>
        <taxon>Tracheophyta</taxon>
        <taxon>Spermatophyta</taxon>
        <taxon>Magnoliopsida</taxon>
        <taxon>Liliopsida</taxon>
        <taxon>Poales</taxon>
        <taxon>Poaceae</taxon>
        <taxon>PACMAD clade</taxon>
        <taxon>Arundinoideae</taxon>
        <taxon>Arundineae</taxon>
        <taxon>Arundo</taxon>
    </lineage>
</organism>
<dbReference type="EMBL" id="GBRH01163180">
    <property type="protein sequence ID" value="JAE34716.1"/>
    <property type="molecule type" value="Transcribed_RNA"/>
</dbReference>
<reference evidence="1" key="2">
    <citation type="journal article" date="2015" name="Data Brief">
        <title>Shoot transcriptome of the giant reed, Arundo donax.</title>
        <authorList>
            <person name="Barrero R.A."/>
            <person name="Guerrero F.D."/>
            <person name="Moolhuijzen P."/>
            <person name="Goolsby J.A."/>
            <person name="Tidwell J."/>
            <person name="Bellgard S.E."/>
            <person name="Bellgard M.I."/>
        </authorList>
    </citation>
    <scope>NUCLEOTIDE SEQUENCE</scope>
    <source>
        <tissue evidence="1">Shoot tissue taken approximately 20 cm above the soil surface</tissue>
    </source>
</reference>
<protein>
    <submittedName>
        <fullName evidence="1">Uncharacterized protein</fullName>
    </submittedName>
</protein>
<name>A0A0A9HIM8_ARUDO</name>
<proteinExistence type="predicted"/>